<feature type="domain" description="Reverse transcriptase" evidence="1">
    <location>
        <begin position="80"/>
        <end position="318"/>
    </location>
</feature>
<dbReference type="PROSITE" id="PS50878">
    <property type="entry name" value="RT_POL"/>
    <property type="match status" value="1"/>
</dbReference>
<dbReference type="AlphaFoldDB" id="A0A484SG93"/>
<evidence type="ECO:0000259" key="1">
    <source>
        <dbReference type="PROSITE" id="PS50878"/>
    </source>
</evidence>
<dbReference type="EMBL" id="CAADIJ010000022">
    <property type="protein sequence ID" value="VFR80646.1"/>
    <property type="molecule type" value="Genomic_DNA"/>
</dbReference>
<dbReference type="CDD" id="cd01646">
    <property type="entry name" value="RT_Bac_retron_I"/>
    <property type="match status" value="1"/>
</dbReference>
<evidence type="ECO:0000313" key="3">
    <source>
        <dbReference type="EMBL" id="VFR60219.1"/>
    </source>
</evidence>
<organism evidence="3">
    <name type="scientific">plant metagenome</name>
    <dbReference type="NCBI Taxonomy" id="1297885"/>
    <lineage>
        <taxon>unclassified sequences</taxon>
        <taxon>metagenomes</taxon>
        <taxon>organismal metagenomes</taxon>
    </lineage>
</organism>
<evidence type="ECO:0000313" key="2">
    <source>
        <dbReference type="EMBL" id="VFR35818.1"/>
    </source>
</evidence>
<dbReference type="InterPro" id="IPR051083">
    <property type="entry name" value="GrpII_Intron_Splice-Mob/Def"/>
</dbReference>
<dbReference type="EMBL" id="CAADIL010000001">
    <property type="protein sequence ID" value="VFR60219.1"/>
    <property type="molecule type" value="Genomic_DNA"/>
</dbReference>
<dbReference type="PANTHER" id="PTHR34047:SF8">
    <property type="entry name" value="PROTEIN YKFC"/>
    <property type="match status" value="1"/>
</dbReference>
<dbReference type="InterPro" id="IPR043502">
    <property type="entry name" value="DNA/RNA_pol_sf"/>
</dbReference>
<dbReference type="Pfam" id="PF00078">
    <property type="entry name" value="RVT_1"/>
    <property type="match status" value="1"/>
</dbReference>
<dbReference type="InterPro" id="IPR000477">
    <property type="entry name" value="RT_dom"/>
</dbReference>
<dbReference type="NCBIfam" id="NF041749">
    <property type="entry name" value="Drt4"/>
    <property type="match status" value="1"/>
</dbReference>
<proteinExistence type="predicted"/>
<name>A0A484SG93_9ZZZZ</name>
<reference evidence="3" key="1">
    <citation type="submission" date="2019-03" db="EMBL/GenBank/DDBJ databases">
        <authorList>
            <person name="Danneels B."/>
        </authorList>
    </citation>
    <scope>NUCLEOTIDE SEQUENCE</scope>
</reference>
<sequence>MGTTISDAIKEAWRRPSWRRRIEGEGRMIVDQRFMHEALTRWNYFPNQKQSVGELPPWFQTRRFTPEIANILAGLPLDKRRRREGFDLVEYRATRYSNVPRILGLIHPKAYALLAQTISNNFNNIQGVLENPSSAVKPEWHNDGRIIIMNYDSQDTKVQRQTAKGFGNRFRVHTDISHCFSSIYTHAIEWAVQGVEEAKIARFAGNQAAAHWACELDKAQSRCKRCETQGIPIGPATSSIIVELILHKIDERLRNEGFDHIRYVDDYSCSCSTHEHAQKFLQILDHELRRFRLSLNLHKTEIIELPEPISEDWVSNLCLNFPTTRDREGNNDSISRSDALTFLDHAVRLNKSTPDGSVLKFALAMLTANLSDWAAELIFEYTLNLSWHYPIVLPYLDRIAKSKELFNGPEVGDKINEIIFEHAQHGRSDAMAWGLYYLLKARKKIGSTTSEQIINSRDCAALALLCRFPGQRINILKVVNDEILTGDIHKKDNYWLLLYELFRIGKIENPYPGDDTFQIMKNYDVRFIHGDNASSKAEDYCRYFDIEFQVFGNPEDVPDFETYAKTV</sequence>
<dbReference type="SUPFAM" id="SSF56672">
    <property type="entry name" value="DNA/RNA polymerases"/>
    <property type="match status" value="1"/>
</dbReference>
<evidence type="ECO:0000313" key="4">
    <source>
        <dbReference type="EMBL" id="VFR80646.1"/>
    </source>
</evidence>
<protein>
    <submittedName>
        <fullName evidence="3">Conserved domain protein</fullName>
    </submittedName>
</protein>
<gene>
    <name evidence="2" type="ORF">ANDA3_4240</name>
    <name evidence="3" type="ORF">DAR2_4091</name>
    <name evidence="4" type="ORF">DAR3_3772</name>
</gene>
<dbReference type="EMBL" id="CAADIC010000020">
    <property type="protein sequence ID" value="VFR35818.1"/>
    <property type="molecule type" value="Genomic_DNA"/>
</dbReference>
<accession>A0A484SG93</accession>
<dbReference type="PANTHER" id="PTHR34047">
    <property type="entry name" value="NUCLEAR INTRON MATURASE 1, MITOCHONDRIAL-RELATED"/>
    <property type="match status" value="1"/>
</dbReference>